<name>A0A2L1U0G4_9BACL</name>
<dbReference type="AlphaFoldDB" id="A0A2L1U0G4"/>
<evidence type="ECO:0000313" key="1">
    <source>
        <dbReference type="EMBL" id="AVF26358.1"/>
    </source>
</evidence>
<protein>
    <submittedName>
        <fullName evidence="1">Uncharacterized protein</fullName>
    </submittedName>
</protein>
<sequence>MGNVKYREVKRAAKVGEKIRAVDARPMWTPHYENGDEFEVVKTRTYGILGRRIGGDDEKIKSRLYNLCDSEYVVLEPETKITEYRQVKRKAKVGETVKIIHSYPPYYREKDIAKVCKVIESSGAVLADFTLNEDYRGDGRWLVCLDNYVVFEPIAESNEISDIKNEMERLTGELATLALRVSKLEEPKSSQVIRDEIVEKARADRGTLATRFCGGKLEYTITAPNPPLATYVEFIINRKKRTVVCMLRDLGRNRVCSRGIAKCAPGDVFNSHIGRAIALRRALGLKVPAEYLSVPNPTEFKVGDIVIRYTWVNTMHPYYTFQIGTETDGKSVLSLDSIDSYCTLIDDSHEEGALDAYLA</sequence>
<dbReference type="Proteomes" id="UP000239833">
    <property type="component" value="Chromosome"/>
</dbReference>
<reference evidence="2" key="1">
    <citation type="submission" date="2017-02" db="EMBL/GenBank/DDBJ databases">
        <title>Delineation of Paenibacillus larvae strains originating from foulbrood outbreaks.</title>
        <authorList>
            <person name="Beims H."/>
            <person name="Bunk B."/>
            <person name="Sproeer C."/>
            <person name="Mohr K.I."/>
            <person name="Pradella S."/>
            <person name="Guenther G."/>
            <person name="Rohde M."/>
            <person name="von der Ohe W."/>
            <person name="Steinert M."/>
        </authorList>
    </citation>
    <scope>NUCLEOTIDE SEQUENCE [LARGE SCALE GENOMIC DNA]</scope>
    <source>
        <strain evidence="2">Eric_III</strain>
    </source>
</reference>
<organism evidence="1 2">
    <name type="scientific">Paenibacillus larvae subsp. larvae</name>
    <dbReference type="NCBI Taxonomy" id="147375"/>
    <lineage>
        <taxon>Bacteria</taxon>
        <taxon>Bacillati</taxon>
        <taxon>Bacillota</taxon>
        <taxon>Bacilli</taxon>
        <taxon>Bacillales</taxon>
        <taxon>Paenibacillaceae</taxon>
        <taxon>Paenibacillus</taxon>
    </lineage>
</organism>
<dbReference type="EMBL" id="CP019655">
    <property type="protein sequence ID" value="AVF26358.1"/>
    <property type="molecule type" value="Genomic_DNA"/>
</dbReference>
<dbReference type="RefSeq" id="WP_077995199.1">
    <property type="nucleotide sequence ID" value="NZ_CP019655.1"/>
</dbReference>
<evidence type="ECO:0000313" key="2">
    <source>
        <dbReference type="Proteomes" id="UP000239833"/>
    </source>
</evidence>
<gene>
    <name evidence="1" type="ORF">ERICIII_02197</name>
</gene>
<dbReference type="GeneID" id="64218910"/>
<proteinExistence type="predicted"/>
<accession>A0A2L1U0G4</accession>